<proteinExistence type="predicted"/>
<dbReference type="Gene3D" id="3.40.630.30">
    <property type="match status" value="1"/>
</dbReference>
<protein>
    <submittedName>
        <fullName evidence="4">GNAT family N-acetyltransferase</fullName>
        <ecNumber evidence="4">2.3.1.-</ecNumber>
    </submittedName>
</protein>
<comment type="caution">
    <text evidence="4">The sequence shown here is derived from an EMBL/GenBank/DDBJ whole genome shotgun (WGS) entry which is preliminary data.</text>
</comment>
<dbReference type="Pfam" id="PF00583">
    <property type="entry name" value="Acetyltransf_1"/>
    <property type="match status" value="1"/>
</dbReference>
<dbReference type="InterPro" id="IPR016181">
    <property type="entry name" value="Acyl_CoA_acyltransferase"/>
</dbReference>
<keyword evidence="5" id="KW-1185">Reference proteome</keyword>
<reference evidence="4 5" key="1">
    <citation type="journal article" date="2024" name="Fungal Genet. Biol.">
        <title>The porcine skin microbiome exhibits broad fungal antagonism.</title>
        <authorList>
            <person name="De La Cruz K.F."/>
            <person name="Townsend E.C."/>
            <person name="Alex Cheong J.Z."/>
            <person name="Salamzade R."/>
            <person name="Liu A."/>
            <person name="Sandstrom S."/>
            <person name="Davila E."/>
            <person name="Huang L."/>
            <person name="Xu K.H."/>
            <person name="Wu S.Y."/>
            <person name="Meudt J.J."/>
            <person name="Shanmuganayagam D."/>
            <person name="Gibson A.L.F."/>
            <person name="Kalan L.R."/>
        </authorList>
    </citation>
    <scope>NUCLEOTIDE SEQUENCE [LARGE SCALE GENOMIC DNA]</scope>
    <source>
        <strain evidence="4 5">LK2625</strain>
    </source>
</reference>
<evidence type="ECO:0000259" key="3">
    <source>
        <dbReference type="PROSITE" id="PS51186"/>
    </source>
</evidence>
<dbReference type="RefSeq" id="WP_129700496.1">
    <property type="nucleotide sequence ID" value="NZ_CAUREL010000013.1"/>
</dbReference>
<dbReference type="CDD" id="cd04301">
    <property type="entry name" value="NAT_SF"/>
    <property type="match status" value="1"/>
</dbReference>
<evidence type="ECO:0000256" key="1">
    <source>
        <dbReference type="ARBA" id="ARBA00022679"/>
    </source>
</evidence>
<dbReference type="InterPro" id="IPR000182">
    <property type="entry name" value="GNAT_dom"/>
</dbReference>
<dbReference type="PANTHER" id="PTHR43877">
    <property type="entry name" value="AMINOALKYLPHOSPHONATE N-ACETYLTRANSFERASE-RELATED-RELATED"/>
    <property type="match status" value="1"/>
</dbReference>
<dbReference type="PANTHER" id="PTHR43877:SF2">
    <property type="entry name" value="AMINOALKYLPHOSPHONATE N-ACETYLTRANSFERASE-RELATED"/>
    <property type="match status" value="1"/>
</dbReference>
<dbReference type="GO" id="GO:0016746">
    <property type="term" value="F:acyltransferase activity"/>
    <property type="evidence" value="ECO:0007669"/>
    <property type="project" value="UniProtKB-KW"/>
</dbReference>
<organism evidence="4 5">
    <name type="scientific">Kocuria carniphila</name>
    <dbReference type="NCBI Taxonomy" id="262208"/>
    <lineage>
        <taxon>Bacteria</taxon>
        <taxon>Bacillati</taxon>
        <taxon>Actinomycetota</taxon>
        <taxon>Actinomycetes</taxon>
        <taxon>Micrococcales</taxon>
        <taxon>Micrococcaceae</taxon>
        <taxon>Kocuria</taxon>
    </lineage>
</organism>
<dbReference type="EC" id="2.3.1.-" evidence="4"/>
<dbReference type="SUPFAM" id="SSF55729">
    <property type="entry name" value="Acyl-CoA N-acyltransferases (Nat)"/>
    <property type="match status" value="1"/>
</dbReference>
<dbReference type="EMBL" id="JAYWLU010000002">
    <property type="protein sequence ID" value="MEX3593760.1"/>
    <property type="molecule type" value="Genomic_DNA"/>
</dbReference>
<sequence>MIFRVSDLTSDDLEALTGLIMDDDGYSMRVFGRPPKADAARDVLHARPPSLGPESKITLGLWDDDRLIGVADAVRDYPQAHVMYVGLLQVAPDSHGKGAGRALHDALVDQARNSSGIATLRLSIVATNAEAAEGFWRRLGYEPTREAKEWVREDGVITTAHIYEKAV</sequence>
<evidence type="ECO:0000256" key="2">
    <source>
        <dbReference type="ARBA" id="ARBA00023315"/>
    </source>
</evidence>
<gene>
    <name evidence="4" type="ORF">VVR66_03435</name>
</gene>
<dbReference type="PROSITE" id="PS51186">
    <property type="entry name" value="GNAT"/>
    <property type="match status" value="1"/>
</dbReference>
<evidence type="ECO:0000313" key="5">
    <source>
        <dbReference type="Proteomes" id="UP001558481"/>
    </source>
</evidence>
<evidence type="ECO:0000313" key="4">
    <source>
        <dbReference type="EMBL" id="MEX3593760.1"/>
    </source>
</evidence>
<dbReference type="Proteomes" id="UP001558481">
    <property type="component" value="Unassembled WGS sequence"/>
</dbReference>
<feature type="domain" description="N-acetyltransferase" evidence="3">
    <location>
        <begin position="3"/>
        <end position="167"/>
    </location>
</feature>
<dbReference type="InterPro" id="IPR050832">
    <property type="entry name" value="Bact_Acetyltransf"/>
</dbReference>
<keyword evidence="1 4" id="KW-0808">Transferase</keyword>
<accession>A0ABV3V1R3</accession>
<keyword evidence="2 4" id="KW-0012">Acyltransferase</keyword>
<name>A0ABV3V1R3_9MICC</name>